<gene>
    <name evidence="6" type="primary">109545457</name>
    <name evidence="5" type="ORF">D910_00082</name>
    <name evidence="4" type="ORF">YQE_12960</name>
</gene>
<dbReference type="PRINTS" id="PR00689">
    <property type="entry name" value="ACOABINDINGP"/>
</dbReference>
<evidence type="ECO:0000313" key="4">
    <source>
        <dbReference type="EMBL" id="ENN70457.1"/>
    </source>
</evidence>
<keyword evidence="2" id="KW-0446">Lipid-binding</keyword>
<name>N6TVX9_DENPD</name>
<feature type="domain" description="ACB" evidence="3">
    <location>
        <begin position="3"/>
        <end position="85"/>
    </location>
</feature>
<evidence type="ECO:0000313" key="8">
    <source>
        <dbReference type="Proteomes" id="UP000030742"/>
    </source>
</evidence>
<accession>N6TVX9</accession>
<evidence type="ECO:0000256" key="2">
    <source>
        <dbReference type="ARBA" id="ARBA00023121"/>
    </source>
</evidence>
<feature type="non-terminal residue" evidence="4">
    <location>
        <position position="1"/>
    </location>
</feature>
<evidence type="ECO:0000313" key="6">
    <source>
        <dbReference type="EnsemblMetazoa" id="XP_019771727.1"/>
    </source>
</evidence>
<dbReference type="GO" id="GO:0006631">
    <property type="term" value="P:fatty acid metabolic process"/>
    <property type="evidence" value="ECO:0007669"/>
    <property type="project" value="TreeGrafter"/>
</dbReference>
<evidence type="ECO:0000313" key="7">
    <source>
        <dbReference type="Proteomes" id="UP000019118"/>
    </source>
</evidence>
<evidence type="ECO:0000256" key="1">
    <source>
        <dbReference type="ARBA" id="ARBA00005567"/>
    </source>
</evidence>
<evidence type="ECO:0000313" key="5">
    <source>
        <dbReference type="EMBL" id="ERL95657.1"/>
    </source>
</evidence>
<dbReference type="AlphaFoldDB" id="N6TVX9"/>
<dbReference type="GO" id="GO:0000062">
    <property type="term" value="F:fatty-acyl-CoA binding"/>
    <property type="evidence" value="ECO:0007669"/>
    <property type="project" value="InterPro"/>
</dbReference>
<protein>
    <recommendedName>
        <fullName evidence="3">ACB domain-containing protein</fullName>
    </recommendedName>
</protein>
<dbReference type="EnsemblMetazoa" id="XM_019916168.1">
    <property type="protein sequence ID" value="XP_019771727.1"/>
    <property type="gene ID" value="LOC109545457"/>
</dbReference>
<dbReference type="STRING" id="77166.N6TVX9"/>
<proteinExistence type="inferred from homology"/>
<dbReference type="OMA" id="AKFEAWN"/>
<keyword evidence="7" id="KW-1185">Reference proteome</keyword>
<dbReference type="EMBL" id="KI207321">
    <property type="protein sequence ID" value="ERL95657.1"/>
    <property type="molecule type" value="Genomic_DNA"/>
</dbReference>
<dbReference type="InterPro" id="IPR000582">
    <property type="entry name" value="Acyl-CoA-binding_protein"/>
</dbReference>
<dbReference type="EMBL" id="KB741292">
    <property type="protein sequence ID" value="ENN70457.1"/>
    <property type="molecule type" value="Genomic_DNA"/>
</dbReference>
<dbReference type="InterPro" id="IPR035984">
    <property type="entry name" value="Acyl-CoA-binding_sf"/>
</dbReference>
<dbReference type="SUPFAM" id="SSF47027">
    <property type="entry name" value="Acyl-CoA binding protein"/>
    <property type="match status" value="1"/>
</dbReference>
<dbReference type="KEGG" id="dpa:109545457"/>
<dbReference type="PANTHER" id="PTHR23310">
    <property type="entry name" value="ACYL-COA-BINDING PROTEIN, ACBP"/>
    <property type="match status" value="1"/>
</dbReference>
<dbReference type="InterPro" id="IPR014352">
    <property type="entry name" value="FERM/acyl-CoA-bd_prot_sf"/>
</dbReference>
<dbReference type="PROSITE" id="PS51228">
    <property type="entry name" value="ACB_2"/>
    <property type="match status" value="1"/>
</dbReference>
<dbReference type="OrthoDB" id="346910at2759"/>
<dbReference type="Gene3D" id="1.20.80.10">
    <property type="match status" value="1"/>
</dbReference>
<dbReference type="PANTHER" id="PTHR23310:SF62">
    <property type="entry name" value="ACYL-COA BINDING PROTEIN 1, ISOFORM A"/>
    <property type="match status" value="1"/>
</dbReference>
<dbReference type="HOGENOM" id="CLU_118853_4_1_1"/>
<reference evidence="7 8" key="1">
    <citation type="journal article" date="2013" name="Genome Biol.">
        <title>Draft genome of the mountain pine beetle, Dendroctonus ponderosae Hopkins, a major forest pest.</title>
        <authorList>
            <person name="Keeling C.I."/>
            <person name="Yuen M.M."/>
            <person name="Liao N.Y."/>
            <person name="Docking T.R."/>
            <person name="Chan S.K."/>
            <person name="Taylor G.A."/>
            <person name="Palmquist D.L."/>
            <person name="Jackman S.D."/>
            <person name="Nguyen A."/>
            <person name="Li M."/>
            <person name="Henderson H."/>
            <person name="Janes J.K."/>
            <person name="Zhao Y."/>
            <person name="Pandoh P."/>
            <person name="Moore R."/>
            <person name="Sperling F.A."/>
            <person name="Huber D.P."/>
            <person name="Birol I."/>
            <person name="Jones S.J."/>
            <person name="Bohlmann J."/>
        </authorList>
    </citation>
    <scope>NUCLEOTIDE SEQUENCE</scope>
</reference>
<evidence type="ECO:0000259" key="3">
    <source>
        <dbReference type="PROSITE" id="PS51228"/>
    </source>
</evidence>
<dbReference type="Proteomes" id="UP000030742">
    <property type="component" value="Unassembled WGS sequence"/>
</dbReference>
<dbReference type="Pfam" id="PF00887">
    <property type="entry name" value="ACBP"/>
    <property type="match status" value="1"/>
</dbReference>
<sequence length="85" mass="9129">MGLSEDFEVAANKIRGFSKRPSDSDMLEVYALYKQATVGDTNTAKPSGAEAVAKWNAWSSKKGVSSDQAKEQYIAKVAALAPKFA</sequence>
<organism evidence="4">
    <name type="scientific">Dendroctonus ponderosae</name>
    <name type="common">Mountain pine beetle</name>
    <dbReference type="NCBI Taxonomy" id="77166"/>
    <lineage>
        <taxon>Eukaryota</taxon>
        <taxon>Metazoa</taxon>
        <taxon>Ecdysozoa</taxon>
        <taxon>Arthropoda</taxon>
        <taxon>Hexapoda</taxon>
        <taxon>Insecta</taxon>
        <taxon>Pterygota</taxon>
        <taxon>Neoptera</taxon>
        <taxon>Endopterygota</taxon>
        <taxon>Coleoptera</taxon>
        <taxon>Polyphaga</taxon>
        <taxon>Cucujiformia</taxon>
        <taxon>Curculionidae</taxon>
        <taxon>Scolytinae</taxon>
        <taxon>Dendroctonus</taxon>
    </lineage>
</organism>
<reference evidence="6" key="2">
    <citation type="submission" date="2024-08" db="UniProtKB">
        <authorList>
            <consortium name="EnsemblMetazoa"/>
        </authorList>
    </citation>
    <scope>IDENTIFICATION</scope>
</reference>
<dbReference type="Proteomes" id="UP000019118">
    <property type="component" value="Unassembled WGS sequence"/>
</dbReference>
<comment type="similarity">
    <text evidence="1">Belongs to the ACBP family.</text>
</comment>